<dbReference type="AlphaFoldDB" id="A0A383S2S7"/>
<keyword evidence="1" id="KW-0678">Repressor</keyword>
<dbReference type="SUPFAM" id="SSF47413">
    <property type="entry name" value="lambda repressor-like DNA-binding domains"/>
    <property type="match status" value="1"/>
</dbReference>
<dbReference type="InterPro" id="IPR028082">
    <property type="entry name" value="Peripla_BP_I"/>
</dbReference>
<keyword evidence="2" id="KW-0805">Transcription regulation</keyword>
<protein>
    <submittedName>
        <fullName evidence="5">HTH_LacI</fullName>
    </submittedName>
</protein>
<evidence type="ECO:0000313" key="6">
    <source>
        <dbReference type="Proteomes" id="UP000263928"/>
    </source>
</evidence>
<dbReference type="CDD" id="cd01392">
    <property type="entry name" value="HTH_LacI"/>
    <property type="match status" value="1"/>
</dbReference>
<dbReference type="Pfam" id="PF13377">
    <property type="entry name" value="Peripla_BP_3"/>
    <property type="match status" value="1"/>
</dbReference>
<dbReference type="InterPro" id="IPR000843">
    <property type="entry name" value="HTH_LacI"/>
</dbReference>
<name>A0A383S2S7_9ACTN</name>
<keyword evidence="3" id="KW-0238">DNA-binding</keyword>
<proteinExistence type="predicted"/>
<evidence type="ECO:0000256" key="2">
    <source>
        <dbReference type="ARBA" id="ARBA00023015"/>
    </source>
</evidence>
<dbReference type="SMART" id="SM00354">
    <property type="entry name" value="HTH_LACI"/>
    <property type="match status" value="1"/>
</dbReference>
<evidence type="ECO:0000256" key="4">
    <source>
        <dbReference type="ARBA" id="ARBA00023163"/>
    </source>
</evidence>
<accession>A0A383S2S7</accession>
<dbReference type="GO" id="GO:0000976">
    <property type="term" value="F:transcription cis-regulatory region binding"/>
    <property type="evidence" value="ECO:0007669"/>
    <property type="project" value="TreeGrafter"/>
</dbReference>
<dbReference type="CDD" id="cd06267">
    <property type="entry name" value="PBP1_LacI_sugar_binding-like"/>
    <property type="match status" value="1"/>
</dbReference>
<dbReference type="GO" id="GO:0003700">
    <property type="term" value="F:DNA-binding transcription factor activity"/>
    <property type="evidence" value="ECO:0007669"/>
    <property type="project" value="TreeGrafter"/>
</dbReference>
<dbReference type="SUPFAM" id="SSF53822">
    <property type="entry name" value="Periplasmic binding protein-like I"/>
    <property type="match status" value="1"/>
</dbReference>
<dbReference type="Gene3D" id="3.40.50.2300">
    <property type="match status" value="2"/>
</dbReference>
<evidence type="ECO:0000256" key="1">
    <source>
        <dbReference type="ARBA" id="ARBA00022491"/>
    </source>
</evidence>
<dbReference type="InterPro" id="IPR010982">
    <property type="entry name" value="Lambda_DNA-bd_dom_sf"/>
</dbReference>
<dbReference type="PANTHER" id="PTHR30146:SF148">
    <property type="entry name" value="HTH-TYPE TRANSCRIPTIONAL REPRESSOR PURR-RELATED"/>
    <property type="match status" value="1"/>
</dbReference>
<dbReference type="Pfam" id="PF00356">
    <property type="entry name" value="LacI"/>
    <property type="match status" value="1"/>
</dbReference>
<reference evidence="6" key="1">
    <citation type="submission" date="2018-08" db="EMBL/GenBank/DDBJ databases">
        <authorList>
            <person name="Hornung B."/>
        </authorList>
    </citation>
    <scope>NUCLEOTIDE SEQUENCE [LARGE SCALE GENOMIC DNA]</scope>
</reference>
<organism evidence="5 6">
    <name type="scientific">Propionibacterium australiense</name>
    <dbReference type="NCBI Taxonomy" id="119981"/>
    <lineage>
        <taxon>Bacteria</taxon>
        <taxon>Bacillati</taxon>
        <taxon>Actinomycetota</taxon>
        <taxon>Actinomycetes</taxon>
        <taxon>Propionibacteriales</taxon>
        <taxon>Propionibacteriaceae</taxon>
        <taxon>Propionibacterium</taxon>
    </lineage>
</organism>
<sequence length="336" mass="35901">MSLPDREAHATQQDVAARAGVSRGLVSLALKGEGRMSDQTRQRILDAAQALHYHPNAAAAELAARHSRRLAVILPYLDNPFFDRLLRRLRHHASAAGYVLVVLVSDLEDQLEQTTVDDVLSMRPAGLILPGTSMSQSELLALSEHMPLCVLDRALDEPSIPTVRLDEAGAAAQIAGHLAEQGFERMVFFSPAHNRYESLLDERREACREASAAGGLDFAEIACDDGASQALMAARATSAGPFGAVAYNDVLGIDLIAATLSARLTPGPDLAVISYDNSSLASRREVSLTSVDQSPDRLAEAAIAAVLAPREDPAAHVTVPATLVIRASSRRRPPRG</sequence>
<evidence type="ECO:0000313" key="5">
    <source>
        <dbReference type="EMBL" id="SYZ32163.1"/>
    </source>
</evidence>
<evidence type="ECO:0000256" key="3">
    <source>
        <dbReference type="ARBA" id="ARBA00023125"/>
    </source>
</evidence>
<dbReference type="InterPro" id="IPR046335">
    <property type="entry name" value="LacI/GalR-like_sensor"/>
</dbReference>
<dbReference type="PANTHER" id="PTHR30146">
    <property type="entry name" value="LACI-RELATED TRANSCRIPTIONAL REPRESSOR"/>
    <property type="match status" value="1"/>
</dbReference>
<dbReference type="RefSeq" id="WP_119160554.1">
    <property type="nucleotide sequence ID" value="NZ_LR134442.1"/>
</dbReference>
<dbReference type="EMBL" id="UNQJ01000001">
    <property type="protein sequence ID" value="SYZ32163.1"/>
    <property type="molecule type" value="Genomic_DNA"/>
</dbReference>
<dbReference type="Proteomes" id="UP000263928">
    <property type="component" value="Unassembled WGS sequence"/>
</dbReference>
<dbReference type="Gene3D" id="1.10.260.40">
    <property type="entry name" value="lambda repressor-like DNA-binding domains"/>
    <property type="match status" value="1"/>
</dbReference>
<gene>
    <name evidence="5" type="ORF">PROPAUS_0038</name>
</gene>
<keyword evidence="6" id="KW-1185">Reference proteome</keyword>
<dbReference type="PROSITE" id="PS50932">
    <property type="entry name" value="HTH_LACI_2"/>
    <property type="match status" value="1"/>
</dbReference>
<keyword evidence="4" id="KW-0804">Transcription</keyword>